<sequence>MTEKNMLGEDIRLATFDNYDILDCLPVKIDSVEQDCELTH</sequence>
<evidence type="ECO:0000313" key="2">
    <source>
        <dbReference type="Proteomes" id="UP001238540"/>
    </source>
</evidence>
<reference evidence="2" key="1">
    <citation type="journal article" date="2019" name="Int. J. Syst. Evol. Microbiol.">
        <title>The Global Catalogue of Microorganisms (GCM) 10K type strain sequencing project: providing services to taxonomists for standard genome sequencing and annotation.</title>
        <authorList>
            <consortium name="The Broad Institute Genomics Platform"/>
            <consortium name="The Broad Institute Genome Sequencing Center for Infectious Disease"/>
            <person name="Wu L."/>
            <person name="Ma J."/>
        </authorList>
    </citation>
    <scope>NUCLEOTIDE SEQUENCE [LARGE SCALE GENOMIC DNA]</scope>
    <source>
        <strain evidence="2">CECT 7398</strain>
    </source>
</reference>
<keyword evidence="2" id="KW-1185">Reference proteome</keyword>
<dbReference type="Proteomes" id="UP001238540">
    <property type="component" value="Unassembled WGS sequence"/>
</dbReference>
<dbReference type="EMBL" id="JAUFQC010000001">
    <property type="protein sequence ID" value="MDN3609773.1"/>
    <property type="molecule type" value="Genomic_DNA"/>
</dbReference>
<evidence type="ECO:0000313" key="1">
    <source>
        <dbReference type="EMBL" id="MDN3609773.1"/>
    </source>
</evidence>
<organism evidence="1 2">
    <name type="scientific">Vibrio ostreicida</name>
    <dbReference type="NCBI Taxonomy" id="526588"/>
    <lineage>
        <taxon>Bacteria</taxon>
        <taxon>Pseudomonadati</taxon>
        <taxon>Pseudomonadota</taxon>
        <taxon>Gammaproteobacteria</taxon>
        <taxon>Vibrionales</taxon>
        <taxon>Vibrionaceae</taxon>
        <taxon>Vibrio</taxon>
    </lineage>
</organism>
<name>A0ABT8BUL6_9VIBR</name>
<accession>A0ABT8BUL6</accession>
<proteinExistence type="predicted"/>
<gene>
    <name evidence="1" type="ORF">QWZ16_08690</name>
</gene>
<protein>
    <submittedName>
        <fullName evidence="1">Uncharacterized protein</fullName>
    </submittedName>
</protein>
<comment type="caution">
    <text evidence="1">The sequence shown here is derived from an EMBL/GenBank/DDBJ whole genome shotgun (WGS) entry which is preliminary data.</text>
</comment>